<comment type="caution">
    <text evidence="1">The sequence shown here is derived from an EMBL/GenBank/DDBJ whole genome shotgun (WGS) entry which is preliminary data.</text>
</comment>
<reference evidence="1" key="2">
    <citation type="journal article" date="2022" name="New Phytol.">
        <title>Evolutionary transition to the ectomycorrhizal habit in the genomes of a hyperdiverse lineage of mushroom-forming fungi.</title>
        <authorList>
            <person name="Looney B."/>
            <person name="Miyauchi S."/>
            <person name="Morin E."/>
            <person name="Drula E."/>
            <person name="Courty P.E."/>
            <person name="Kohler A."/>
            <person name="Kuo A."/>
            <person name="LaButti K."/>
            <person name="Pangilinan J."/>
            <person name="Lipzen A."/>
            <person name="Riley R."/>
            <person name="Andreopoulos W."/>
            <person name="He G."/>
            <person name="Johnson J."/>
            <person name="Nolan M."/>
            <person name="Tritt A."/>
            <person name="Barry K.W."/>
            <person name="Grigoriev I.V."/>
            <person name="Nagy L.G."/>
            <person name="Hibbett D."/>
            <person name="Henrissat B."/>
            <person name="Matheny P.B."/>
            <person name="Labbe J."/>
            <person name="Martin F.M."/>
        </authorList>
    </citation>
    <scope>NUCLEOTIDE SEQUENCE</scope>
    <source>
        <strain evidence="1">HHB10654</strain>
    </source>
</reference>
<organism evidence="1 2">
    <name type="scientific">Artomyces pyxidatus</name>
    <dbReference type="NCBI Taxonomy" id="48021"/>
    <lineage>
        <taxon>Eukaryota</taxon>
        <taxon>Fungi</taxon>
        <taxon>Dikarya</taxon>
        <taxon>Basidiomycota</taxon>
        <taxon>Agaricomycotina</taxon>
        <taxon>Agaricomycetes</taxon>
        <taxon>Russulales</taxon>
        <taxon>Auriscalpiaceae</taxon>
        <taxon>Artomyces</taxon>
    </lineage>
</organism>
<keyword evidence="1" id="KW-0371">Homeobox</keyword>
<protein>
    <submittedName>
        <fullName evidence="1">Homeobox-domain-containing protein</fullName>
    </submittedName>
</protein>
<dbReference type="EMBL" id="MU277228">
    <property type="protein sequence ID" value="KAI0059178.1"/>
    <property type="molecule type" value="Genomic_DNA"/>
</dbReference>
<dbReference type="Proteomes" id="UP000814140">
    <property type="component" value="Unassembled WGS sequence"/>
</dbReference>
<keyword evidence="2" id="KW-1185">Reference proteome</keyword>
<accession>A0ACB8SSI2</accession>
<evidence type="ECO:0000313" key="2">
    <source>
        <dbReference type="Proteomes" id="UP000814140"/>
    </source>
</evidence>
<reference evidence="1" key="1">
    <citation type="submission" date="2021-03" db="EMBL/GenBank/DDBJ databases">
        <authorList>
            <consortium name="DOE Joint Genome Institute"/>
            <person name="Ahrendt S."/>
            <person name="Looney B.P."/>
            <person name="Miyauchi S."/>
            <person name="Morin E."/>
            <person name="Drula E."/>
            <person name="Courty P.E."/>
            <person name="Chicoki N."/>
            <person name="Fauchery L."/>
            <person name="Kohler A."/>
            <person name="Kuo A."/>
            <person name="Labutti K."/>
            <person name="Pangilinan J."/>
            <person name="Lipzen A."/>
            <person name="Riley R."/>
            <person name="Andreopoulos W."/>
            <person name="He G."/>
            <person name="Johnson J."/>
            <person name="Barry K.W."/>
            <person name="Grigoriev I.V."/>
            <person name="Nagy L."/>
            <person name="Hibbett D."/>
            <person name="Henrissat B."/>
            <person name="Matheny P.B."/>
            <person name="Labbe J."/>
            <person name="Martin F."/>
        </authorList>
    </citation>
    <scope>NUCLEOTIDE SEQUENCE</scope>
    <source>
        <strain evidence="1">HHB10654</strain>
    </source>
</reference>
<name>A0ACB8SSI2_9AGAM</name>
<gene>
    <name evidence="1" type="ORF">BV25DRAFT_1809374</name>
</gene>
<keyword evidence="1" id="KW-0238">DNA-binding</keyword>
<evidence type="ECO:0000313" key="1">
    <source>
        <dbReference type="EMBL" id="KAI0059178.1"/>
    </source>
</evidence>
<sequence>MGDYSGDDDDAPHANSGRDGAQNAIALEEEYDPPESSVSSPTSMAKSPTDGSSSAVSPSQDEASSPDVSSRRPSSAKSTASDKEKRKRSRVTPDQLVHLERFFSVDRSPTAARRREISDMLGMQERQTQIWFQNRRAKAKLLDGKSKGRAEVTPPNSPPELRPGYDASLHNLIHENDPVTIIPCSDLTIGTWRRISTSLAKHDLVAYVCENRRCLVWFIHSSGYGFKMEIPFDIIVETEFTNAAPGSGLASFFLSQPPTFYLEDVAPANGHGPAVRSWKRCADWTEGMQATKILRHDLIGSAVQLAHVLRNFQATSSADIRLRSPSYNMRPEQSPALSVEAMPRTLANEAQGWSERPDVLSALDSRKRASFTGQPLVLHPAPNSVDYSVVEDQSHPSHPSQHPSPAPSAYQPYSHMSSASSTSSTYSSTPLYPSEVPDAHHHRQQHPHMMEYTGMSGPQRMYTPQGYPMPQSAPASHSQFGVAPTPSPPILTTPFHSRSELNGMHSSVGIGGHGGGPLLSAPPIMHYDDGLDDRR</sequence>
<proteinExistence type="predicted"/>